<dbReference type="STRING" id="2018661.A0A2A2JHZ9"/>
<keyword evidence="4 6" id="KW-0472">Membrane</keyword>
<evidence type="ECO:0000313" key="7">
    <source>
        <dbReference type="EMBL" id="PAV61376.1"/>
    </source>
</evidence>
<name>A0A2A2JHZ9_9BILA</name>
<keyword evidence="8" id="KW-1185">Reference proteome</keyword>
<evidence type="ECO:0000256" key="2">
    <source>
        <dbReference type="ARBA" id="ARBA00022692"/>
    </source>
</evidence>
<dbReference type="AlphaFoldDB" id="A0A2A2JHZ9"/>
<keyword evidence="3 6" id="KW-1133">Transmembrane helix</keyword>
<comment type="caution">
    <text evidence="7">The sequence shown here is derived from an EMBL/GenBank/DDBJ whole genome shotgun (WGS) entry which is preliminary data.</text>
</comment>
<evidence type="ECO:0000256" key="3">
    <source>
        <dbReference type="ARBA" id="ARBA00022989"/>
    </source>
</evidence>
<dbReference type="GO" id="GO:0016020">
    <property type="term" value="C:membrane"/>
    <property type="evidence" value="ECO:0007669"/>
    <property type="project" value="UniProtKB-SubCell"/>
</dbReference>
<feature type="region of interest" description="Disordered" evidence="5">
    <location>
        <begin position="110"/>
        <end position="133"/>
    </location>
</feature>
<gene>
    <name evidence="7" type="ORF">WR25_04902</name>
</gene>
<dbReference type="GO" id="GO:0004930">
    <property type="term" value="F:G protein-coupled receptor activity"/>
    <property type="evidence" value="ECO:0007669"/>
    <property type="project" value="InterPro"/>
</dbReference>
<feature type="transmembrane region" description="Helical" evidence="6">
    <location>
        <begin position="56"/>
        <end position="78"/>
    </location>
</feature>
<dbReference type="SUPFAM" id="SSF81321">
    <property type="entry name" value="Family A G protein-coupled receptor-like"/>
    <property type="match status" value="1"/>
</dbReference>
<evidence type="ECO:0008006" key="9">
    <source>
        <dbReference type="Google" id="ProtNLM"/>
    </source>
</evidence>
<dbReference type="SMART" id="SM01381">
    <property type="entry name" value="7TM_GPCR_Srsx"/>
    <property type="match status" value="1"/>
</dbReference>
<dbReference type="PANTHER" id="PTHR23360:SF5">
    <property type="entry name" value="G-PROTEIN COUPLED RECEPTORS FAMILY 1 PROFILE DOMAIN-CONTAINING PROTEIN"/>
    <property type="match status" value="1"/>
</dbReference>
<dbReference type="Pfam" id="PF10320">
    <property type="entry name" value="7TM_GPCR_Srsx"/>
    <property type="match status" value="1"/>
</dbReference>
<sequence length="147" mass="16760">MNGISMQVFTYGKKFRSVYISIFVTVMVVVCGWLTTTLTNTFSYALSPDPFVQMVIQIYAGIAVNFGMTCNIFIFYTINHEYRIAIKNLFGWIRQTRQLEMSTSTVQPIASGMNTKGSRDRRKSSRMSTTTTGSMANLEQRKMAWID</sequence>
<evidence type="ECO:0000313" key="8">
    <source>
        <dbReference type="Proteomes" id="UP000218231"/>
    </source>
</evidence>
<dbReference type="OrthoDB" id="5820127at2759"/>
<evidence type="ECO:0000256" key="1">
    <source>
        <dbReference type="ARBA" id="ARBA00004370"/>
    </source>
</evidence>
<dbReference type="Gene3D" id="1.20.1070.10">
    <property type="entry name" value="Rhodopsin 7-helix transmembrane proteins"/>
    <property type="match status" value="1"/>
</dbReference>
<evidence type="ECO:0000256" key="6">
    <source>
        <dbReference type="SAM" id="Phobius"/>
    </source>
</evidence>
<dbReference type="Proteomes" id="UP000218231">
    <property type="component" value="Unassembled WGS sequence"/>
</dbReference>
<organism evidence="7 8">
    <name type="scientific">Diploscapter pachys</name>
    <dbReference type="NCBI Taxonomy" id="2018661"/>
    <lineage>
        <taxon>Eukaryota</taxon>
        <taxon>Metazoa</taxon>
        <taxon>Ecdysozoa</taxon>
        <taxon>Nematoda</taxon>
        <taxon>Chromadorea</taxon>
        <taxon>Rhabditida</taxon>
        <taxon>Rhabditina</taxon>
        <taxon>Rhabditomorpha</taxon>
        <taxon>Rhabditoidea</taxon>
        <taxon>Rhabditidae</taxon>
        <taxon>Diploscapter</taxon>
    </lineage>
</organism>
<accession>A0A2A2JHZ9</accession>
<reference evidence="7 8" key="1">
    <citation type="journal article" date="2017" name="Curr. Biol.">
        <title>Genome architecture and evolution of a unichromosomal asexual nematode.</title>
        <authorList>
            <person name="Fradin H."/>
            <person name="Zegar C."/>
            <person name="Gutwein M."/>
            <person name="Lucas J."/>
            <person name="Kovtun M."/>
            <person name="Corcoran D."/>
            <person name="Baugh L.R."/>
            <person name="Kiontke K."/>
            <person name="Gunsalus K."/>
            <person name="Fitch D.H."/>
            <person name="Piano F."/>
        </authorList>
    </citation>
    <scope>NUCLEOTIDE SEQUENCE [LARGE SCALE GENOMIC DNA]</scope>
    <source>
        <strain evidence="7">PF1309</strain>
    </source>
</reference>
<evidence type="ECO:0000256" key="4">
    <source>
        <dbReference type="ARBA" id="ARBA00023136"/>
    </source>
</evidence>
<evidence type="ECO:0000256" key="5">
    <source>
        <dbReference type="SAM" id="MobiDB-lite"/>
    </source>
</evidence>
<dbReference type="InterPro" id="IPR047130">
    <property type="entry name" value="7TM_GPCR_Srsx_nematod"/>
</dbReference>
<dbReference type="InterPro" id="IPR000276">
    <property type="entry name" value="GPCR_Rhodpsn"/>
</dbReference>
<dbReference type="InterPro" id="IPR019424">
    <property type="entry name" value="7TM_GPCR_Srsx"/>
</dbReference>
<protein>
    <recommendedName>
        <fullName evidence="9">G-protein coupled receptors family 1 profile domain-containing protein</fullName>
    </recommendedName>
</protein>
<proteinExistence type="predicted"/>
<feature type="transmembrane region" description="Helical" evidence="6">
    <location>
        <begin position="18"/>
        <end position="36"/>
    </location>
</feature>
<dbReference type="EMBL" id="LIAE01010415">
    <property type="protein sequence ID" value="PAV61376.1"/>
    <property type="molecule type" value="Genomic_DNA"/>
</dbReference>
<comment type="subcellular location">
    <subcellularLocation>
        <location evidence="1">Membrane</location>
    </subcellularLocation>
</comment>
<keyword evidence="2 6" id="KW-0812">Transmembrane</keyword>
<dbReference type="PANTHER" id="PTHR23360">
    <property type="entry name" value="G-PROTEIN COUPLED RECEPTORS FAMILY 1 PROFILE DOMAIN-CONTAINING PROTEIN-RELATED"/>
    <property type="match status" value="1"/>
</dbReference>